<protein>
    <submittedName>
        <fullName evidence="2">Uncharacterized protein</fullName>
    </submittedName>
</protein>
<evidence type="ECO:0000313" key="3">
    <source>
        <dbReference type="Proteomes" id="UP000321807"/>
    </source>
</evidence>
<dbReference type="Proteomes" id="UP000321807">
    <property type="component" value="Chromosome"/>
</dbReference>
<dbReference type="KEGG" id="rgl:CS053_00120"/>
<reference evidence="2 3" key="1">
    <citation type="submission" date="2019-08" db="EMBL/GenBank/DDBJ databases">
        <title>Complete genome sequence of Rhodanobacter glycinis strain T01E-68 isolated from tomato root.</title>
        <authorList>
            <person name="Weon H.-Y."/>
            <person name="Lee S.A."/>
        </authorList>
    </citation>
    <scope>NUCLEOTIDE SEQUENCE [LARGE SCALE GENOMIC DNA]</scope>
    <source>
        <strain evidence="2 3">T01E-68</strain>
    </source>
</reference>
<evidence type="ECO:0000256" key="1">
    <source>
        <dbReference type="SAM" id="MobiDB-lite"/>
    </source>
</evidence>
<feature type="region of interest" description="Disordered" evidence="1">
    <location>
        <begin position="1"/>
        <end position="23"/>
    </location>
</feature>
<name>A0A5B9DWS9_9GAMM</name>
<accession>A0A5B9DWS9</accession>
<feature type="compositionally biased region" description="Polar residues" evidence="1">
    <location>
        <begin position="1"/>
        <end position="16"/>
    </location>
</feature>
<dbReference type="EMBL" id="CP042807">
    <property type="protein sequence ID" value="QEE23075.1"/>
    <property type="molecule type" value="Genomic_DNA"/>
</dbReference>
<evidence type="ECO:0000313" key="2">
    <source>
        <dbReference type="EMBL" id="QEE23075.1"/>
    </source>
</evidence>
<sequence length="68" mass="7631">MGDWTPNQRATQNRGTSEPDDAAAADRYAFMHPGETTNLYLRPGIYRLRAWDINGKTLSKHSITVAQP</sequence>
<organism evidence="2 3">
    <name type="scientific">Rhodanobacter glycinis</name>
    <dbReference type="NCBI Taxonomy" id="582702"/>
    <lineage>
        <taxon>Bacteria</taxon>
        <taxon>Pseudomonadati</taxon>
        <taxon>Pseudomonadota</taxon>
        <taxon>Gammaproteobacteria</taxon>
        <taxon>Lysobacterales</taxon>
        <taxon>Rhodanobacteraceae</taxon>
        <taxon>Rhodanobacter</taxon>
    </lineage>
</organism>
<proteinExistence type="predicted"/>
<gene>
    <name evidence="2" type="ORF">CS053_00120</name>
</gene>
<dbReference type="AlphaFoldDB" id="A0A5B9DWS9"/>